<dbReference type="InterPro" id="IPR009001">
    <property type="entry name" value="Transl_elong_EF1A/Init_IF2_C"/>
</dbReference>
<dbReference type="GO" id="GO:0003924">
    <property type="term" value="F:GTPase activity"/>
    <property type="evidence" value="ECO:0007669"/>
    <property type="project" value="InterPro"/>
</dbReference>
<dbReference type="Gene3D" id="2.40.30.10">
    <property type="entry name" value="Translation factors"/>
    <property type="match status" value="1"/>
</dbReference>
<dbReference type="Gene3D" id="1.10.10.2770">
    <property type="match status" value="1"/>
</dbReference>
<dbReference type="SUPFAM" id="SSF50447">
    <property type="entry name" value="Translation proteins"/>
    <property type="match status" value="1"/>
</dbReference>
<evidence type="ECO:0000256" key="2">
    <source>
        <dbReference type="ARBA" id="ARBA00015953"/>
    </source>
</evidence>
<evidence type="ECO:0000256" key="8">
    <source>
        <dbReference type="ARBA" id="ARBA00031615"/>
    </source>
</evidence>
<dbReference type="InterPro" id="IPR050055">
    <property type="entry name" value="EF-Tu_GTPase"/>
</dbReference>
<keyword evidence="10" id="KW-0251">Elongation factor</keyword>
<dbReference type="GO" id="GO:0005829">
    <property type="term" value="C:cytosol"/>
    <property type="evidence" value="ECO:0007669"/>
    <property type="project" value="TreeGrafter"/>
</dbReference>
<gene>
    <name evidence="10" type="primary">selB</name>
    <name evidence="10" type="ORF">ENS06_01050</name>
</gene>
<evidence type="ECO:0000256" key="7">
    <source>
        <dbReference type="ARBA" id="ARBA00025526"/>
    </source>
</evidence>
<dbReference type="Gene3D" id="3.40.50.300">
    <property type="entry name" value="P-loop containing nucleotide triphosphate hydrolases"/>
    <property type="match status" value="1"/>
</dbReference>
<dbReference type="SUPFAM" id="SSF52540">
    <property type="entry name" value="P-loop containing nucleoside triphosphate hydrolases"/>
    <property type="match status" value="1"/>
</dbReference>
<evidence type="ECO:0000256" key="3">
    <source>
        <dbReference type="ARBA" id="ARBA00022490"/>
    </source>
</evidence>
<organism evidence="10">
    <name type="scientific">Desulfacinum infernum</name>
    <dbReference type="NCBI Taxonomy" id="35837"/>
    <lineage>
        <taxon>Bacteria</taxon>
        <taxon>Pseudomonadati</taxon>
        <taxon>Thermodesulfobacteriota</taxon>
        <taxon>Syntrophobacteria</taxon>
        <taxon>Syntrophobacterales</taxon>
        <taxon>Syntrophobacteraceae</taxon>
        <taxon>Desulfacinum</taxon>
    </lineage>
</organism>
<evidence type="ECO:0000259" key="9">
    <source>
        <dbReference type="PROSITE" id="PS51722"/>
    </source>
</evidence>
<dbReference type="Pfam" id="PF25461">
    <property type="entry name" value="Beta-barrel_SelB"/>
    <property type="match status" value="1"/>
</dbReference>
<dbReference type="GO" id="GO:0003723">
    <property type="term" value="F:RNA binding"/>
    <property type="evidence" value="ECO:0007669"/>
    <property type="project" value="InterPro"/>
</dbReference>
<evidence type="ECO:0000256" key="5">
    <source>
        <dbReference type="ARBA" id="ARBA00022917"/>
    </source>
</evidence>
<comment type="subcellular location">
    <subcellularLocation>
        <location evidence="1">Cytoplasm</location>
    </subcellularLocation>
</comment>
<keyword evidence="5" id="KW-0648">Protein biosynthesis</keyword>
<dbReference type="CDD" id="cd15491">
    <property type="entry name" value="selB_III"/>
    <property type="match status" value="1"/>
</dbReference>
<dbReference type="Pfam" id="PF09107">
    <property type="entry name" value="WHD_3rd_SelB"/>
    <property type="match status" value="1"/>
</dbReference>
<dbReference type="AlphaFoldDB" id="A0A831ZXM6"/>
<dbReference type="InterPro" id="IPR009000">
    <property type="entry name" value="Transl_B-barrel_sf"/>
</dbReference>
<dbReference type="GO" id="GO:0005525">
    <property type="term" value="F:GTP binding"/>
    <property type="evidence" value="ECO:0007669"/>
    <property type="project" value="UniProtKB-KW"/>
</dbReference>
<name>A0A831ZXM6_9BACT</name>
<evidence type="ECO:0000313" key="10">
    <source>
        <dbReference type="EMBL" id="HFK95893.1"/>
    </source>
</evidence>
<dbReference type="PANTHER" id="PTHR43721">
    <property type="entry name" value="ELONGATION FACTOR TU-RELATED"/>
    <property type="match status" value="1"/>
</dbReference>
<dbReference type="Pfam" id="PF00009">
    <property type="entry name" value="GTP_EFTU"/>
    <property type="match status" value="1"/>
</dbReference>
<comment type="caution">
    <text evidence="10">The sequence shown here is derived from an EMBL/GenBank/DDBJ whole genome shotgun (WGS) entry which is preliminary data.</text>
</comment>
<keyword evidence="6" id="KW-0342">GTP-binding</keyword>
<reference evidence="10" key="1">
    <citation type="journal article" date="2020" name="mSystems">
        <title>Genome- and Community-Level Interaction Insights into Carbon Utilization and Element Cycling Functions of Hydrothermarchaeota in Hydrothermal Sediment.</title>
        <authorList>
            <person name="Zhou Z."/>
            <person name="Liu Y."/>
            <person name="Xu W."/>
            <person name="Pan J."/>
            <person name="Luo Z.H."/>
            <person name="Li M."/>
        </authorList>
    </citation>
    <scope>NUCLEOTIDE SEQUENCE [LARGE SCALE GENOMIC DNA]</scope>
    <source>
        <strain evidence="10">SpSt-456</strain>
    </source>
</reference>
<comment type="function">
    <text evidence="7">Translation factor necessary for the incorporation of selenocysteine into proteins. It probably replaces EF-Tu for the insertion of selenocysteine directed by the UGA codon. SelB binds GTP and GDP.</text>
</comment>
<dbReference type="GO" id="GO:0003746">
    <property type="term" value="F:translation elongation factor activity"/>
    <property type="evidence" value="ECO:0007669"/>
    <property type="project" value="UniProtKB-KW"/>
</dbReference>
<dbReference type="InterPro" id="IPR004535">
    <property type="entry name" value="Transl_elong_SelB"/>
</dbReference>
<dbReference type="EMBL" id="DSTK01000005">
    <property type="protein sequence ID" value="HFK95893.1"/>
    <property type="molecule type" value="Genomic_DNA"/>
</dbReference>
<dbReference type="InterPro" id="IPR057335">
    <property type="entry name" value="Beta-barrel_SelB"/>
</dbReference>
<dbReference type="PRINTS" id="PR00315">
    <property type="entry name" value="ELONGATNFCT"/>
</dbReference>
<dbReference type="InterPro" id="IPR027417">
    <property type="entry name" value="P-loop_NTPase"/>
</dbReference>
<dbReference type="PROSITE" id="PS51722">
    <property type="entry name" value="G_TR_2"/>
    <property type="match status" value="1"/>
</dbReference>
<dbReference type="Pfam" id="PF03144">
    <property type="entry name" value="GTP_EFTU_D2"/>
    <property type="match status" value="1"/>
</dbReference>
<keyword evidence="4" id="KW-0547">Nucleotide-binding</keyword>
<sequence>MSSSGLIGIAGHVDHGKTSLVKALTGWDTDRLEEEKRRGLTIEPGVAVLVLPDGRRIALMDVPGHKDFRKNTIRGLSTVRAAVLVVAADDGVMPQTLDHLEILRFMGATTGFVVLSKADLVDQETLELAAMEVRDLVRHTFLYGCPIVPFSAVDGRGLHAVLHEIQRLADAVHTEMVHPVFRLWVDRVIQAAGFGTVVSGTVLSGSLAEGDPVELLPARQVVTARFLEVHHERVPRIEAGMRAGINLRGVSAEAVDHGMALMTPGYAAPAFYLNAQLHMSRYATRPLANRTRVKIHVGTGCHNAMVVLMDRDALVPGESALVQYRLEKPVAALARDPFVMCSVDLEAVLGGGIVLEVSTQKYRERKAPKVIPFLQCLMREDVPGAVDALFERTGHRAVSLAEITRATGLPCGAVADHVERACRNGRYVQIAGHLLIPKASYSHLRREVFRALSEILAENPLKTAVTSQEIRHRVDASMDEAVAEHILEDLEGRGTVTRDPGGYRLPDRVTVLPRRQQEIVQRILDYAKKLGWRTFAVGTFCDDHGERYPRPEVQKLVDYLTAQKTLVRLRDGRYMTREALEEVKEKVREKILRDGAVTVGDCGELFGFGRTRGLSILDYLDSIGMTVRVGDRRILSEQYARTFWNGRRADPTSS</sequence>
<proteinExistence type="predicted"/>
<evidence type="ECO:0000256" key="1">
    <source>
        <dbReference type="ARBA" id="ARBA00004496"/>
    </source>
</evidence>
<evidence type="ECO:0000256" key="6">
    <source>
        <dbReference type="ARBA" id="ARBA00023134"/>
    </source>
</evidence>
<dbReference type="InterPro" id="IPR015191">
    <property type="entry name" value="SelB_WHD4"/>
</dbReference>
<dbReference type="InterPro" id="IPR036388">
    <property type="entry name" value="WH-like_DNA-bd_sf"/>
</dbReference>
<dbReference type="PANTHER" id="PTHR43721:SF22">
    <property type="entry name" value="ELONGATION FACTOR TU, MITOCHONDRIAL"/>
    <property type="match status" value="1"/>
</dbReference>
<dbReference type="InterPro" id="IPR036390">
    <property type="entry name" value="WH_DNA-bd_sf"/>
</dbReference>
<evidence type="ECO:0000256" key="4">
    <source>
        <dbReference type="ARBA" id="ARBA00022741"/>
    </source>
</evidence>
<dbReference type="NCBIfam" id="TIGR00475">
    <property type="entry name" value="selB"/>
    <property type="match status" value="1"/>
</dbReference>
<dbReference type="GO" id="GO:0001514">
    <property type="term" value="P:selenocysteine incorporation"/>
    <property type="evidence" value="ECO:0007669"/>
    <property type="project" value="InterPro"/>
</dbReference>
<protein>
    <recommendedName>
        <fullName evidence="2">Selenocysteine-specific elongation factor</fullName>
    </recommendedName>
    <alternativeName>
        <fullName evidence="8">SelB translation factor</fullName>
    </alternativeName>
</protein>
<accession>A0A831ZXM6</accession>
<dbReference type="InterPro" id="IPR005225">
    <property type="entry name" value="Small_GTP-bd"/>
</dbReference>
<dbReference type="NCBIfam" id="TIGR00231">
    <property type="entry name" value="small_GTP"/>
    <property type="match status" value="1"/>
</dbReference>
<dbReference type="InterPro" id="IPR000795">
    <property type="entry name" value="T_Tr_GTP-bd_dom"/>
</dbReference>
<dbReference type="InterPro" id="IPR004161">
    <property type="entry name" value="EFTu-like_2"/>
</dbReference>
<keyword evidence="3" id="KW-0963">Cytoplasm</keyword>
<dbReference type="SUPFAM" id="SSF46785">
    <property type="entry name" value="Winged helix' DNA-binding domain"/>
    <property type="match status" value="1"/>
</dbReference>
<dbReference type="Gene3D" id="1.10.10.10">
    <property type="entry name" value="Winged helix-like DNA-binding domain superfamily/Winged helix DNA-binding domain"/>
    <property type="match status" value="1"/>
</dbReference>
<dbReference type="SUPFAM" id="SSF50465">
    <property type="entry name" value="EF-Tu/eEF-1alpha/eIF2-gamma C-terminal domain"/>
    <property type="match status" value="1"/>
</dbReference>
<feature type="domain" description="Tr-type G" evidence="9">
    <location>
        <begin position="2"/>
        <end position="180"/>
    </location>
</feature>